<comment type="caution">
    <text evidence="1">The sequence shown here is derived from an EMBL/GenBank/DDBJ whole genome shotgun (WGS) entry which is preliminary data.</text>
</comment>
<dbReference type="EMBL" id="JAIWYP010000010">
    <property type="protein sequence ID" value="KAH3748102.1"/>
    <property type="molecule type" value="Genomic_DNA"/>
</dbReference>
<name>A0A9D4DHC6_DREPO</name>
<organism evidence="1 2">
    <name type="scientific">Dreissena polymorpha</name>
    <name type="common">Zebra mussel</name>
    <name type="synonym">Mytilus polymorpha</name>
    <dbReference type="NCBI Taxonomy" id="45954"/>
    <lineage>
        <taxon>Eukaryota</taxon>
        <taxon>Metazoa</taxon>
        <taxon>Spiralia</taxon>
        <taxon>Lophotrochozoa</taxon>
        <taxon>Mollusca</taxon>
        <taxon>Bivalvia</taxon>
        <taxon>Autobranchia</taxon>
        <taxon>Heteroconchia</taxon>
        <taxon>Euheterodonta</taxon>
        <taxon>Imparidentia</taxon>
        <taxon>Neoheterodontei</taxon>
        <taxon>Myida</taxon>
        <taxon>Dreissenoidea</taxon>
        <taxon>Dreissenidae</taxon>
        <taxon>Dreissena</taxon>
    </lineage>
</organism>
<dbReference type="Proteomes" id="UP000828390">
    <property type="component" value="Unassembled WGS sequence"/>
</dbReference>
<accession>A0A9D4DHC6</accession>
<sequence length="101" mass="11104">MSAYPDVQERFPDVLTKYGKNGGFFGVGQISGVDVVLAVRTDMRLSNIMADKDITFIVSIDGEEHHIIGSATFVEALNSDDHSTRQHAYAYILSVLRQVSA</sequence>
<reference evidence="1" key="2">
    <citation type="submission" date="2020-11" db="EMBL/GenBank/DDBJ databases">
        <authorList>
            <person name="McCartney M.A."/>
            <person name="Auch B."/>
            <person name="Kono T."/>
            <person name="Mallez S."/>
            <person name="Becker A."/>
            <person name="Gohl D.M."/>
            <person name="Silverstein K.A.T."/>
            <person name="Koren S."/>
            <person name="Bechman K.B."/>
            <person name="Herman A."/>
            <person name="Abrahante J.E."/>
            <person name="Garbe J."/>
        </authorList>
    </citation>
    <scope>NUCLEOTIDE SEQUENCE</scope>
    <source>
        <strain evidence="1">Duluth1</strain>
        <tissue evidence="1">Whole animal</tissue>
    </source>
</reference>
<proteinExistence type="predicted"/>
<evidence type="ECO:0000313" key="1">
    <source>
        <dbReference type="EMBL" id="KAH3748102.1"/>
    </source>
</evidence>
<keyword evidence="2" id="KW-1185">Reference proteome</keyword>
<gene>
    <name evidence="1" type="ORF">DPMN_182539</name>
</gene>
<evidence type="ECO:0000313" key="2">
    <source>
        <dbReference type="Proteomes" id="UP000828390"/>
    </source>
</evidence>
<dbReference type="AlphaFoldDB" id="A0A9D4DHC6"/>
<reference evidence="1" key="1">
    <citation type="journal article" date="2019" name="bioRxiv">
        <title>The Genome of the Zebra Mussel, Dreissena polymorpha: A Resource for Invasive Species Research.</title>
        <authorList>
            <person name="McCartney M.A."/>
            <person name="Auch B."/>
            <person name="Kono T."/>
            <person name="Mallez S."/>
            <person name="Zhang Y."/>
            <person name="Obille A."/>
            <person name="Becker A."/>
            <person name="Abrahante J.E."/>
            <person name="Garbe J."/>
            <person name="Badalamenti J.P."/>
            <person name="Herman A."/>
            <person name="Mangelson H."/>
            <person name="Liachko I."/>
            <person name="Sullivan S."/>
            <person name="Sone E.D."/>
            <person name="Koren S."/>
            <person name="Silverstein K.A.T."/>
            <person name="Beckman K.B."/>
            <person name="Gohl D.M."/>
        </authorList>
    </citation>
    <scope>NUCLEOTIDE SEQUENCE</scope>
    <source>
        <strain evidence="1">Duluth1</strain>
        <tissue evidence="1">Whole animal</tissue>
    </source>
</reference>
<protein>
    <submittedName>
        <fullName evidence="1">Uncharacterized protein</fullName>
    </submittedName>
</protein>